<dbReference type="Proteomes" id="UP001152130">
    <property type="component" value="Unassembled WGS sequence"/>
</dbReference>
<gene>
    <name evidence="1" type="ORF">NW766_004344</name>
</gene>
<evidence type="ECO:0000313" key="2">
    <source>
        <dbReference type="Proteomes" id="UP001152130"/>
    </source>
</evidence>
<organism evidence="1 2">
    <name type="scientific">Fusarium irregulare</name>
    <dbReference type="NCBI Taxonomy" id="2494466"/>
    <lineage>
        <taxon>Eukaryota</taxon>
        <taxon>Fungi</taxon>
        <taxon>Dikarya</taxon>
        <taxon>Ascomycota</taxon>
        <taxon>Pezizomycotina</taxon>
        <taxon>Sordariomycetes</taxon>
        <taxon>Hypocreomycetidae</taxon>
        <taxon>Hypocreales</taxon>
        <taxon>Nectriaceae</taxon>
        <taxon>Fusarium</taxon>
        <taxon>Fusarium incarnatum-equiseti species complex</taxon>
    </lineage>
</organism>
<comment type="caution">
    <text evidence="1">The sequence shown here is derived from an EMBL/GenBank/DDBJ whole genome shotgun (WGS) entry which is preliminary data.</text>
</comment>
<sequence>MLAEGARLYVVLSVCDLRLTTLQDTLQPLYLSSSQTKTSRVHYLIPASEPSLNLCANIISGLANRYPTASILGYNGKGQFDAKAGHIAKLYSIQRYLHGPAGKHEDDLVIVVDGHDVLAQLPVEVVIERYFEIMGRHNKVLADRFGLNINEAGRKDIRQSVLFGADKLCFPRLRNEPQCWAVPESFLPHHVYGKYTQDRSMRYADPKYLNSGTFIGPLGDLRQVIDAALLLIENTWNATSKYRNSDQYYLGKLYGRQEAHRTEMMTGSVPRTKGSRILPPQSHFGTDQMDLHIAVDYESAFTATQCANVQWMRNIAFSSPDHKSVVKKNNPKKQHPFKPFTVQMPGNVVSALTKLYEALDYDQPASKWIREVKLGTNIATGHIYPFYHGTCKKSNFIQRYKDLWIYPYAKDLLEAAAKAKGSLTQQMVDGRWWIPARNSPRDQLGGVFTDENDAFVSLETFCGRYLEQLVPEMAS</sequence>
<reference evidence="1" key="1">
    <citation type="submission" date="2022-10" db="EMBL/GenBank/DDBJ databases">
        <title>Fusarium specimens isolated from Avocado Roots.</title>
        <authorList>
            <person name="Stajich J."/>
            <person name="Roper C."/>
            <person name="Heimlech-Rivalta G."/>
        </authorList>
    </citation>
    <scope>NUCLEOTIDE SEQUENCE</scope>
    <source>
        <strain evidence="1">CF00143</strain>
    </source>
</reference>
<name>A0A9W8PS39_9HYPO</name>
<dbReference type="PANTHER" id="PTHR36587:SF2">
    <property type="entry name" value="EXPRESSION SITE-ASSOCIATED GENE 3 (ESAG3)-LIKE PROTEIN"/>
    <property type="match status" value="1"/>
</dbReference>
<dbReference type="PANTHER" id="PTHR36587">
    <property type="entry name" value="EXPRESSION SITE-ASSOCIATED GENE 3 (ESAG3)-LIKE PROTEIN"/>
    <property type="match status" value="1"/>
</dbReference>
<protein>
    <submittedName>
        <fullName evidence="1">Uncharacterized protein</fullName>
    </submittedName>
</protein>
<dbReference type="AlphaFoldDB" id="A0A9W8PS39"/>
<dbReference type="CDD" id="cd22997">
    <property type="entry name" value="GT_LH"/>
    <property type="match status" value="1"/>
</dbReference>
<evidence type="ECO:0000313" key="1">
    <source>
        <dbReference type="EMBL" id="KAJ4016154.1"/>
    </source>
</evidence>
<keyword evidence="2" id="KW-1185">Reference proteome</keyword>
<dbReference type="EMBL" id="JAPDHF010000006">
    <property type="protein sequence ID" value="KAJ4016154.1"/>
    <property type="molecule type" value="Genomic_DNA"/>
</dbReference>
<proteinExistence type="predicted"/>
<accession>A0A9W8PS39</accession>